<dbReference type="EMBL" id="CP099582">
    <property type="protein sequence ID" value="USS41453.1"/>
    <property type="molecule type" value="Genomic_DNA"/>
</dbReference>
<dbReference type="GO" id="GO:0016301">
    <property type="term" value="F:kinase activity"/>
    <property type="evidence" value="ECO:0007669"/>
    <property type="project" value="UniProtKB-KW"/>
</dbReference>
<name>A0A9E7SPE5_THEAG</name>
<evidence type="ECO:0000259" key="1">
    <source>
        <dbReference type="Pfam" id="PF00294"/>
    </source>
</evidence>
<dbReference type="Gene3D" id="3.40.1190.20">
    <property type="match status" value="1"/>
</dbReference>
<dbReference type="Proteomes" id="UP001055732">
    <property type="component" value="Chromosome"/>
</dbReference>
<evidence type="ECO:0000313" key="3">
    <source>
        <dbReference type="Proteomes" id="UP001055732"/>
    </source>
</evidence>
<dbReference type="InterPro" id="IPR011611">
    <property type="entry name" value="PfkB_dom"/>
</dbReference>
<proteinExistence type="predicted"/>
<evidence type="ECO:0000313" key="2">
    <source>
        <dbReference type="EMBL" id="USS41453.1"/>
    </source>
</evidence>
<keyword evidence="2" id="KW-0418">Kinase</keyword>
<dbReference type="AlphaFoldDB" id="A0A9E7SPE5"/>
<reference evidence="2" key="1">
    <citation type="journal article" date="1998" name="Int. J. Syst. Bacteriol. 48 Pt">
        <title>Thermococcus guaymasensis sp. nov. and Thermococcus aggregans sp. nov., two novel thermophilic archaea isolated from the Guaymas Basin hydrothermal vent site.</title>
        <authorList>
            <person name="Canganella F."/>
            <person name="Jones W.J."/>
            <person name="Gambacorta A."/>
            <person name="Antranikian G."/>
        </authorList>
    </citation>
    <scope>NUCLEOTIDE SEQUENCE</scope>
    <source>
        <strain evidence="2">TY</strain>
    </source>
</reference>
<keyword evidence="3" id="KW-1185">Reference proteome</keyword>
<reference evidence="2" key="2">
    <citation type="submission" date="2022-06" db="EMBL/GenBank/DDBJ databases">
        <authorList>
            <person name="Park Y.-J."/>
        </authorList>
    </citation>
    <scope>NUCLEOTIDE SEQUENCE</scope>
    <source>
        <strain evidence="2">TY</strain>
    </source>
</reference>
<organism evidence="2 3">
    <name type="scientific">Thermococcus aggregans</name>
    <dbReference type="NCBI Taxonomy" id="110163"/>
    <lineage>
        <taxon>Archaea</taxon>
        <taxon>Methanobacteriati</taxon>
        <taxon>Methanobacteriota</taxon>
        <taxon>Thermococci</taxon>
        <taxon>Thermococcales</taxon>
        <taxon>Thermococcaceae</taxon>
        <taxon>Thermococcus</taxon>
    </lineage>
</organism>
<feature type="domain" description="Carbohydrate kinase PfkB" evidence="1">
    <location>
        <begin position="178"/>
        <end position="257"/>
    </location>
</feature>
<accession>A0A9E7SPE5</accession>
<sequence>MRCLVIGHLTHDIIIKNGRKTEGIGGGVYYSSLALSKFCEVVVLTKVGKDFPIEWLEELESYGISTIIIPSEKSTTYELLYLGENTRQLKLLSRADSFTLDEIPKEKFDLVLLNPVANEIPQEALSIINAKEVVADVQGFLRGFENDNVVLKEIDGEFLKNAQVVHADAYEFQHIRNLRPDDVEVLLISNGAERGVAYHRGKKYLYHPLKIDLDDPTGAGDVFLASFAYFYMKCPFVLALKRANAFTATFLERRSIDFPISDALEKAKFVKVEKVDANEETSAR</sequence>
<protein>
    <submittedName>
        <fullName evidence="2">PfkB family carbohydrate kinase</fullName>
    </submittedName>
</protein>
<dbReference type="Pfam" id="PF00294">
    <property type="entry name" value="PfkB"/>
    <property type="match status" value="1"/>
</dbReference>
<gene>
    <name evidence="2" type="ORF">NF865_04560</name>
</gene>
<dbReference type="SUPFAM" id="SSF53613">
    <property type="entry name" value="Ribokinase-like"/>
    <property type="match status" value="1"/>
</dbReference>
<keyword evidence="2" id="KW-0808">Transferase</keyword>
<dbReference type="InterPro" id="IPR029056">
    <property type="entry name" value="Ribokinase-like"/>
</dbReference>
<dbReference type="KEGG" id="tagg:NF865_04560"/>
<dbReference type="RefSeq" id="WP_253305393.1">
    <property type="nucleotide sequence ID" value="NZ_CP099582.1"/>
</dbReference>